<evidence type="ECO:0000313" key="14">
    <source>
        <dbReference type="Proteomes" id="UP000504638"/>
    </source>
</evidence>
<evidence type="ECO:0000256" key="4">
    <source>
        <dbReference type="ARBA" id="ARBA00022487"/>
    </source>
</evidence>
<reference evidence="15" key="3">
    <citation type="submission" date="2025-04" db="UniProtKB">
        <authorList>
            <consortium name="RefSeq"/>
        </authorList>
    </citation>
    <scope>IDENTIFICATION</scope>
    <source>
        <strain evidence="15">CBS 781.70</strain>
    </source>
</reference>
<feature type="active site" description="Nucleophile" evidence="10">
    <location>
        <position position="128"/>
    </location>
</feature>
<dbReference type="PANTHER" id="PTHR48250">
    <property type="entry name" value="CUTINASE 2-RELATED"/>
    <property type="match status" value="1"/>
</dbReference>
<dbReference type="Proteomes" id="UP000504638">
    <property type="component" value="Unplaced"/>
</dbReference>
<comment type="catalytic activity">
    <reaction evidence="9">
        <text>cutin + H2O = cutin monomers.</text>
        <dbReference type="EC" id="3.1.1.74"/>
    </reaction>
</comment>
<evidence type="ECO:0000256" key="12">
    <source>
        <dbReference type="SAM" id="SignalP"/>
    </source>
</evidence>
<keyword evidence="4" id="KW-0719">Serine esterase</keyword>
<dbReference type="GO" id="GO:0050525">
    <property type="term" value="F:cutinase activity"/>
    <property type="evidence" value="ECO:0007669"/>
    <property type="project" value="UniProtKB-EC"/>
</dbReference>
<feature type="signal peptide" evidence="12">
    <location>
        <begin position="1"/>
        <end position="15"/>
    </location>
</feature>
<dbReference type="Pfam" id="PF01083">
    <property type="entry name" value="Cutinase"/>
    <property type="match status" value="1"/>
</dbReference>
<keyword evidence="14" id="KW-1185">Reference proteome</keyword>
<evidence type="ECO:0000256" key="2">
    <source>
        <dbReference type="ARBA" id="ARBA00007534"/>
    </source>
</evidence>
<dbReference type="InterPro" id="IPR011150">
    <property type="entry name" value="Cutinase_monf"/>
</dbReference>
<dbReference type="AlphaFoldDB" id="A0A6G1FQ91"/>
<proteinExistence type="inferred from homology"/>
<dbReference type="Gene3D" id="3.40.50.1820">
    <property type="entry name" value="alpha/beta hydrolase"/>
    <property type="match status" value="1"/>
</dbReference>
<sequence length="263" mass="26860">MRFITSIFLASLAVAAPVDLEARQFGGGLFGGGGLGGGAGGCAEVIFMFARGSTEPPTMGILIGPPLERALERQIPSLKTVGINYDAAIMDNVSRGGTTAKQINTATQAFNQQMSQCPDAIFVASGYSQGAALMHRTIEKMPQAQKDRIAAVVLYGDTQNQEDNGQIPNFPREKVKIFCNASDGVCGRSLTVNAGHLSYSGDIQPGAQFLAQGVQRLKQGGGVSSSGSTASTSGSLGGLGSGGLGSLFGGSSGGFGGIFGRRS</sequence>
<dbReference type="EMBL" id="ML975202">
    <property type="protein sequence ID" value="KAF1807898.1"/>
    <property type="molecule type" value="Genomic_DNA"/>
</dbReference>
<evidence type="ECO:0000256" key="11">
    <source>
        <dbReference type="PIRSR" id="PIRSR611150-2"/>
    </source>
</evidence>
<evidence type="ECO:0000313" key="13">
    <source>
        <dbReference type="EMBL" id="KAF1807898.1"/>
    </source>
</evidence>
<feature type="disulfide bond" evidence="11">
    <location>
        <begin position="179"/>
        <end position="186"/>
    </location>
</feature>
<dbReference type="SUPFAM" id="SSF53474">
    <property type="entry name" value="alpha/beta-Hydrolases"/>
    <property type="match status" value="1"/>
</dbReference>
<feature type="chain" id="PRO_5044631500" description="cutinase" evidence="12">
    <location>
        <begin position="16"/>
        <end position="263"/>
    </location>
</feature>
<feature type="active site" description="Proton donor/acceptor" evidence="10">
    <location>
        <position position="196"/>
    </location>
</feature>
<dbReference type="InterPro" id="IPR000675">
    <property type="entry name" value="Cutinase/axe"/>
</dbReference>
<name>A0A6G1FQ91_9PEZI</name>
<evidence type="ECO:0000256" key="10">
    <source>
        <dbReference type="PIRSR" id="PIRSR611150-1"/>
    </source>
</evidence>
<evidence type="ECO:0000313" key="15">
    <source>
        <dbReference type="RefSeq" id="XP_033529529.1"/>
    </source>
</evidence>
<comment type="subcellular location">
    <subcellularLocation>
        <location evidence="1">Secreted</location>
    </subcellularLocation>
</comment>
<keyword evidence="7" id="KW-0378">Hydrolase</keyword>
<organism evidence="13">
    <name type="scientific">Eremomyces bilateralis CBS 781.70</name>
    <dbReference type="NCBI Taxonomy" id="1392243"/>
    <lineage>
        <taxon>Eukaryota</taxon>
        <taxon>Fungi</taxon>
        <taxon>Dikarya</taxon>
        <taxon>Ascomycota</taxon>
        <taxon>Pezizomycotina</taxon>
        <taxon>Dothideomycetes</taxon>
        <taxon>Dothideomycetes incertae sedis</taxon>
        <taxon>Eremomycetales</taxon>
        <taxon>Eremomycetaceae</taxon>
        <taxon>Eremomyces</taxon>
    </lineage>
</organism>
<evidence type="ECO:0000256" key="6">
    <source>
        <dbReference type="ARBA" id="ARBA00022729"/>
    </source>
</evidence>
<dbReference type="EC" id="3.1.1.74" evidence="3"/>
<keyword evidence="6 12" id="KW-0732">Signal</keyword>
<dbReference type="SMART" id="SM01110">
    <property type="entry name" value="Cutinase"/>
    <property type="match status" value="1"/>
</dbReference>
<accession>A0A6G1FQ91</accession>
<evidence type="ECO:0000256" key="8">
    <source>
        <dbReference type="ARBA" id="ARBA00023157"/>
    </source>
</evidence>
<evidence type="ECO:0000256" key="3">
    <source>
        <dbReference type="ARBA" id="ARBA00013095"/>
    </source>
</evidence>
<feature type="active site" evidence="10">
    <location>
        <position position="183"/>
    </location>
</feature>
<dbReference type="GO" id="GO:0016052">
    <property type="term" value="P:carbohydrate catabolic process"/>
    <property type="evidence" value="ECO:0007669"/>
    <property type="project" value="TreeGrafter"/>
</dbReference>
<gene>
    <name evidence="13 15" type="ORF">P152DRAFT_463070</name>
</gene>
<dbReference type="InterPro" id="IPR029058">
    <property type="entry name" value="AB_hydrolase_fold"/>
</dbReference>
<keyword evidence="5" id="KW-0964">Secreted</keyword>
<reference evidence="15" key="2">
    <citation type="submission" date="2020-04" db="EMBL/GenBank/DDBJ databases">
        <authorList>
            <consortium name="NCBI Genome Project"/>
        </authorList>
    </citation>
    <scope>NUCLEOTIDE SEQUENCE</scope>
    <source>
        <strain evidence="15">CBS 781.70</strain>
    </source>
</reference>
<keyword evidence="8 11" id="KW-1015">Disulfide bond</keyword>
<dbReference type="RefSeq" id="XP_033529529.1">
    <property type="nucleotide sequence ID" value="XM_033680464.1"/>
</dbReference>
<reference evidence="13 15" key="1">
    <citation type="submission" date="2020-01" db="EMBL/GenBank/DDBJ databases">
        <authorList>
            <consortium name="DOE Joint Genome Institute"/>
            <person name="Haridas S."/>
            <person name="Albert R."/>
            <person name="Binder M."/>
            <person name="Bloem J."/>
            <person name="Labutti K."/>
            <person name="Salamov A."/>
            <person name="Andreopoulos B."/>
            <person name="Baker S.E."/>
            <person name="Barry K."/>
            <person name="Bills G."/>
            <person name="Bluhm B.H."/>
            <person name="Cannon C."/>
            <person name="Castanera R."/>
            <person name="Culley D.E."/>
            <person name="Daum C."/>
            <person name="Ezra D."/>
            <person name="Gonzalez J.B."/>
            <person name="Henrissat B."/>
            <person name="Kuo A."/>
            <person name="Liang C."/>
            <person name="Lipzen A."/>
            <person name="Lutzoni F."/>
            <person name="Magnuson J."/>
            <person name="Mondo S."/>
            <person name="Nolan M."/>
            <person name="Ohm R."/>
            <person name="Pangilinan J."/>
            <person name="Park H.-J."/>
            <person name="Ramirez L."/>
            <person name="Alfaro M."/>
            <person name="Sun H."/>
            <person name="Tritt A."/>
            <person name="Yoshinaga Y."/>
            <person name="Zwiers L.-H."/>
            <person name="Turgeon B.G."/>
            <person name="Goodwin S.B."/>
            <person name="Spatafora J.W."/>
            <person name="Crous P.W."/>
            <person name="Grigoriev I.V."/>
        </authorList>
    </citation>
    <scope>NUCLEOTIDE SEQUENCE</scope>
    <source>
        <strain evidence="13 15">CBS 781.70</strain>
    </source>
</reference>
<protein>
    <recommendedName>
        <fullName evidence="3">cutinase</fullName>
        <ecNumber evidence="3">3.1.1.74</ecNumber>
    </recommendedName>
</protein>
<evidence type="ECO:0000256" key="7">
    <source>
        <dbReference type="ARBA" id="ARBA00022801"/>
    </source>
</evidence>
<dbReference type="GeneID" id="54421034"/>
<feature type="disulfide bond" evidence="11">
    <location>
        <begin position="42"/>
        <end position="117"/>
    </location>
</feature>
<evidence type="ECO:0000256" key="1">
    <source>
        <dbReference type="ARBA" id="ARBA00004613"/>
    </source>
</evidence>
<dbReference type="PRINTS" id="PR00129">
    <property type="entry name" value="CUTINASE"/>
</dbReference>
<dbReference type="GO" id="GO:0005576">
    <property type="term" value="C:extracellular region"/>
    <property type="evidence" value="ECO:0007669"/>
    <property type="project" value="UniProtKB-SubCell"/>
</dbReference>
<comment type="similarity">
    <text evidence="2">Belongs to the cutinase family.</text>
</comment>
<evidence type="ECO:0000256" key="5">
    <source>
        <dbReference type="ARBA" id="ARBA00022525"/>
    </source>
</evidence>
<dbReference type="PANTHER" id="PTHR48250:SF3">
    <property type="entry name" value="CUTINASE 1-RELATED"/>
    <property type="match status" value="1"/>
</dbReference>
<evidence type="ECO:0000256" key="9">
    <source>
        <dbReference type="ARBA" id="ARBA00034045"/>
    </source>
</evidence>
<dbReference type="OrthoDB" id="3225429at2759"/>